<accession>A0A8X6HVU3</accession>
<evidence type="ECO:0000313" key="2">
    <source>
        <dbReference type="Proteomes" id="UP000887116"/>
    </source>
</evidence>
<keyword evidence="2" id="KW-1185">Reference proteome</keyword>
<proteinExistence type="predicted"/>
<dbReference type="OrthoDB" id="6643566at2759"/>
<name>A0A8X6HVU3_TRICU</name>
<gene>
    <name evidence="1" type="ORF">TNCT_553211</name>
</gene>
<protein>
    <submittedName>
        <fullName evidence="1">Uncharacterized protein</fullName>
    </submittedName>
</protein>
<sequence length="295" mass="34211">MPERCSAETSTVGRVQRYDCIKKDKITQEISSYNLGIKPRWSQNTYIRPDLELRGEVTITASKCTTEVLDRIQNIVLRMITGAAKSIPIATMEAQLQIEALEVHREKSALYFWERSRRINKYWESYQRATDRLKTQRTPITCSQNLYTKNGIALGEPAPLNTYPDFFQHLLEAEYCLTDHNFRKHASLDSELRSAALQTVHEQHPRSSWFHIFIDGSSMPGTGETGTAYYCQEFQVYSTVVMMMRWLLYILQHLSLKIVITLRKQSFWLIPKPPFETAPVILKQIERELLTAGKN</sequence>
<reference evidence="1" key="1">
    <citation type="submission" date="2020-07" db="EMBL/GenBank/DDBJ databases">
        <title>Multicomponent nature underlies the extraordinary mechanical properties of spider dragline silk.</title>
        <authorList>
            <person name="Kono N."/>
            <person name="Nakamura H."/>
            <person name="Mori M."/>
            <person name="Yoshida Y."/>
            <person name="Ohtoshi R."/>
            <person name="Malay A.D."/>
            <person name="Moran D.A.P."/>
            <person name="Tomita M."/>
            <person name="Numata K."/>
            <person name="Arakawa K."/>
        </authorList>
    </citation>
    <scope>NUCLEOTIDE SEQUENCE</scope>
</reference>
<dbReference type="Proteomes" id="UP000887116">
    <property type="component" value="Unassembled WGS sequence"/>
</dbReference>
<organism evidence="1 2">
    <name type="scientific">Trichonephila clavata</name>
    <name type="common">Joro spider</name>
    <name type="synonym">Nephila clavata</name>
    <dbReference type="NCBI Taxonomy" id="2740835"/>
    <lineage>
        <taxon>Eukaryota</taxon>
        <taxon>Metazoa</taxon>
        <taxon>Ecdysozoa</taxon>
        <taxon>Arthropoda</taxon>
        <taxon>Chelicerata</taxon>
        <taxon>Arachnida</taxon>
        <taxon>Araneae</taxon>
        <taxon>Araneomorphae</taxon>
        <taxon>Entelegynae</taxon>
        <taxon>Araneoidea</taxon>
        <taxon>Nephilidae</taxon>
        <taxon>Trichonephila</taxon>
    </lineage>
</organism>
<dbReference type="AlphaFoldDB" id="A0A8X6HVU3"/>
<comment type="caution">
    <text evidence="1">The sequence shown here is derived from an EMBL/GenBank/DDBJ whole genome shotgun (WGS) entry which is preliminary data.</text>
</comment>
<dbReference type="EMBL" id="BMAO01030163">
    <property type="protein sequence ID" value="GFQ66195.1"/>
    <property type="molecule type" value="Genomic_DNA"/>
</dbReference>
<evidence type="ECO:0000313" key="1">
    <source>
        <dbReference type="EMBL" id="GFQ66195.1"/>
    </source>
</evidence>